<dbReference type="EMBL" id="JAJFAT010000012">
    <property type="protein sequence ID" value="MCC3145505.1"/>
    <property type="molecule type" value="Genomic_DNA"/>
</dbReference>
<dbReference type="PANTHER" id="PTHR36512">
    <property type="entry name" value="D-AMINOPEPTIDASE"/>
    <property type="match status" value="1"/>
</dbReference>
<protein>
    <submittedName>
        <fullName evidence="2">P1 family peptidase</fullName>
    </submittedName>
</protein>
<dbReference type="Pfam" id="PF03576">
    <property type="entry name" value="Peptidase_S58"/>
    <property type="match status" value="1"/>
</dbReference>
<dbReference type="InterPro" id="IPR005321">
    <property type="entry name" value="Peptidase_S58_DmpA"/>
</dbReference>
<comment type="caution">
    <text evidence="2">The sequence shown here is derived from an EMBL/GenBank/DDBJ whole genome shotgun (WGS) entry which is preliminary data.</text>
</comment>
<accession>A0AAW4X147</accession>
<organism evidence="2 3">
    <name type="scientific">Halanaerobium polyolivorans</name>
    <dbReference type="NCBI Taxonomy" id="2886943"/>
    <lineage>
        <taxon>Bacteria</taxon>
        <taxon>Bacillati</taxon>
        <taxon>Bacillota</taxon>
        <taxon>Clostridia</taxon>
        <taxon>Halanaerobiales</taxon>
        <taxon>Halanaerobiaceae</taxon>
        <taxon>Halanaerobium</taxon>
    </lineage>
</organism>
<reference evidence="2 3" key="1">
    <citation type="submission" date="2021-10" db="EMBL/GenBank/DDBJ databases">
        <authorList>
            <person name="Grouzdev D.S."/>
            <person name="Pantiukh K.S."/>
            <person name="Krutkina M.S."/>
        </authorList>
    </citation>
    <scope>NUCLEOTIDE SEQUENCE [LARGE SCALE GENOMIC DNA]</scope>
    <source>
        <strain evidence="2 3">Z-7514</strain>
    </source>
</reference>
<dbReference type="AlphaFoldDB" id="A0AAW4X147"/>
<evidence type="ECO:0000256" key="1">
    <source>
        <dbReference type="ARBA" id="ARBA00007068"/>
    </source>
</evidence>
<dbReference type="RefSeq" id="WP_229346208.1">
    <property type="nucleotide sequence ID" value="NZ_JAJFAT010000012.1"/>
</dbReference>
<dbReference type="SUPFAM" id="SSF56266">
    <property type="entry name" value="DmpA/ArgJ-like"/>
    <property type="match status" value="1"/>
</dbReference>
<evidence type="ECO:0000313" key="3">
    <source>
        <dbReference type="Proteomes" id="UP001199296"/>
    </source>
</evidence>
<keyword evidence="3" id="KW-1185">Reference proteome</keyword>
<dbReference type="GO" id="GO:0004177">
    <property type="term" value="F:aminopeptidase activity"/>
    <property type="evidence" value="ECO:0007669"/>
    <property type="project" value="TreeGrafter"/>
</dbReference>
<evidence type="ECO:0000313" key="2">
    <source>
        <dbReference type="EMBL" id="MCC3145505.1"/>
    </source>
</evidence>
<dbReference type="CDD" id="cd02252">
    <property type="entry name" value="nylC_like"/>
    <property type="match status" value="1"/>
</dbReference>
<gene>
    <name evidence="2" type="ORF">LJ207_09240</name>
</gene>
<dbReference type="Proteomes" id="UP001199296">
    <property type="component" value="Unassembled WGS sequence"/>
</dbReference>
<comment type="similarity">
    <text evidence="1">Belongs to the peptidase S58 family.</text>
</comment>
<dbReference type="InterPro" id="IPR016117">
    <property type="entry name" value="ArgJ-like_dom_sf"/>
</dbReference>
<dbReference type="Gene3D" id="3.60.70.12">
    <property type="entry name" value="L-amino peptidase D-ALA esterase/amidase"/>
    <property type="match status" value="1"/>
</dbReference>
<name>A0AAW4X147_9FIRM</name>
<dbReference type="PANTHER" id="PTHR36512:SF3">
    <property type="entry name" value="BLR5678 PROTEIN"/>
    <property type="match status" value="1"/>
</dbReference>
<proteinExistence type="inferred from homology"/>
<sequence length="301" mass="31046">MNNDLTAIKGIKVGNAELKEAGTGCTVILSETGLTIGAEIRGGAPATREIALISSEAVVDKANAVFLTGGSAFGLDAAGGVMKYLSEQKIGFKTGAGVVPIVPAAAIYDLEYISAQKPDQALAYQACKNANSKALQSSSLGAAAGAVCGKINGMDLASKTVLGHAAHKNGPLIVAALAVVNAFFDIKDHKNNILAGAKNKKGEFIDSQKYLLNNPQLKLGFKRENTTLVVVATNAILNKNQANRVSMMSHSGLSRSLNAVHTMLDGDAVFTLATNKVEADINQIGITAAEVVRKAIVSAAG</sequence>